<feature type="chain" id="PRO_5004923203" evidence="1">
    <location>
        <begin position="23"/>
        <end position="113"/>
    </location>
</feature>
<gene>
    <name evidence="2" type="ORF">N825_25490</name>
</gene>
<evidence type="ECO:0000313" key="3">
    <source>
        <dbReference type="Proteomes" id="UP000019486"/>
    </source>
</evidence>
<name>W9GVX4_9PROT</name>
<comment type="caution">
    <text evidence="2">The sequence shown here is derived from an EMBL/GenBank/DDBJ whole genome shotgun (WGS) entry which is preliminary data.</text>
</comment>
<dbReference type="AlphaFoldDB" id="W9GVX4"/>
<reference evidence="2 3" key="1">
    <citation type="submission" date="2013-08" db="EMBL/GenBank/DDBJ databases">
        <title>The genome sequence of Skermanella stibiiresistens.</title>
        <authorList>
            <person name="Zhu W."/>
            <person name="Wang G."/>
        </authorList>
    </citation>
    <scope>NUCLEOTIDE SEQUENCE [LARGE SCALE GENOMIC DNA]</scope>
    <source>
        <strain evidence="2 3">SB22</strain>
    </source>
</reference>
<feature type="signal peptide" evidence="1">
    <location>
        <begin position="1"/>
        <end position="22"/>
    </location>
</feature>
<dbReference type="STRING" id="1385369.N825_25490"/>
<dbReference type="OrthoDB" id="9256059at2"/>
<organism evidence="2 3">
    <name type="scientific">Skermanella stibiiresistens SB22</name>
    <dbReference type="NCBI Taxonomy" id="1385369"/>
    <lineage>
        <taxon>Bacteria</taxon>
        <taxon>Pseudomonadati</taxon>
        <taxon>Pseudomonadota</taxon>
        <taxon>Alphaproteobacteria</taxon>
        <taxon>Rhodospirillales</taxon>
        <taxon>Azospirillaceae</taxon>
        <taxon>Skermanella</taxon>
    </lineage>
</organism>
<dbReference type="EMBL" id="AVFL01000036">
    <property type="protein sequence ID" value="EWY36791.1"/>
    <property type="molecule type" value="Genomic_DNA"/>
</dbReference>
<keyword evidence="1" id="KW-0732">Signal</keyword>
<proteinExistence type="predicted"/>
<dbReference type="RefSeq" id="WP_051513608.1">
    <property type="nucleotide sequence ID" value="NZ_AVFL01000036.1"/>
</dbReference>
<sequence>MMKFGAFIVVGLALIAATPAQAENWKKNFCGNQDYIPAGGKYPHLHCGSDFYTYSATSSKHVNMAQGDKVDCAKVRSTIDTIKALDPNTAGKAEMQASTVSVGQAYCKKKDGN</sequence>
<evidence type="ECO:0000313" key="2">
    <source>
        <dbReference type="EMBL" id="EWY36791.1"/>
    </source>
</evidence>
<evidence type="ECO:0000256" key="1">
    <source>
        <dbReference type="SAM" id="SignalP"/>
    </source>
</evidence>
<accession>W9GVX4</accession>
<keyword evidence="3" id="KW-1185">Reference proteome</keyword>
<protein>
    <submittedName>
        <fullName evidence="2">Uncharacterized protein</fullName>
    </submittedName>
</protein>
<dbReference type="Proteomes" id="UP000019486">
    <property type="component" value="Unassembled WGS sequence"/>
</dbReference>